<feature type="compositionally biased region" description="Low complexity" evidence="1">
    <location>
        <begin position="247"/>
        <end position="266"/>
    </location>
</feature>
<proteinExistence type="predicted"/>
<evidence type="ECO:0000259" key="2">
    <source>
        <dbReference type="Pfam" id="PF02720"/>
    </source>
</evidence>
<evidence type="ECO:0000313" key="4">
    <source>
        <dbReference type="Proteomes" id="UP001501414"/>
    </source>
</evidence>
<feature type="domain" description="DUF222" evidence="2">
    <location>
        <begin position="61"/>
        <end position="251"/>
    </location>
</feature>
<gene>
    <name evidence="3" type="ORF">GCM10009613_34620</name>
</gene>
<feature type="compositionally biased region" description="Polar residues" evidence="1">
    <location>
        <begin position="293"/>
        <end position="303"/>
    </location>
</feature>
<keyword evidence="4" id="KW-1185">Reference proteome</keyword>
<evidence type="ECO:0000256" key="1">
    <source>
        <dbReference type="SAM" id="MobiDB-lite"/>
    </source>
</evidence>
<dbReference type="Gene3D" id="1.10.30.50">
    <property type="match status" value="1"/>
</dbReference>
<dbReference type="CDD" id="cd00085">
    <property type="entry name" value="HNHc"/>
    <property type="match status" value="1"/>
</dbReference>
<sequence length="579" mass="59317">MSAHERLERIAAFERAIAWLQARQDVEISGYVADAEQVAAAAVPSPRRPGAGPSGAFDTPEHASRSATAEIQLMLHLTGATMLARLERARLLHQDPVLAPTATLAHAGLLTAPKTRKILDGTAGLDPPQAARLQAAVLPKAPTQTTGQLGAAISRFLVSLTDHELPVRRRDRATRARGVTVQPDTDGMAVLRAFLPAAAATGIYAVLDETARRRPCSGGPDLRTMDQRRADALTDLVLHPTGHVSEGSAAVAGAHGAAPAQPSPSADGRRDRPTGPTALAADDDSGGCPATPTGASGVQSSPAGTRDVAPTTAGIPGAAPNPAGVPGAAPNPAGVPGAAPNPAGVPGAAPNPAGVPGIAPNPAGVPGVSPTPAGIRQPPPPAISVRINVTVPLDTLLGAAEEPAELAGHGPIPAADARALAFATGSVWYRLITDPVSGRVLHRDTTRYRPDAALTELVRARHPTCTHPGCRVPAHRCDLDHVVPHDPDRDAGPTSADNLHPLCRSHHRLKHSPGWQVRLLPDGSTRWTTPSGHVHVTDPSPVGPVGPTGAARRGPGVLALLRDPGLADRLATGTAEPPF</sequence>
<evidence type="ECO:0000313" key="3">
    <source>
        <dbReference type="EMBL" id="GAA1391673.1"/>
    </source>
</evidence>
<feature type="compositionally biased region" description="Low complexity" evidence="1">
    <location>
        <begin position="42"/>
        <end position="56"/>
    </location>
</feature>
<feature type="compositionally biased region" description="Low complexity" evidence="1">
    <location>
        <begin position="308"/>
        <end position="368"/>
    </location>
</feature>
<comment type="caution">
    <text evidence="3">The sequence shown here is derived from an EMBL/GenBank/DDBJ whole genome shotgun (WGS) entry which is preliminary data.</text>
</comment>
<reference evidence="4" key="1">
    <citation type="journal article" date="2019" name="Int. J. Syst. Evol. Microbiol.">
        <title>The Global Catalogue of Microorganisms (GCM) 10K type strain sequencing project: providing services to taxonomists for standard genome sequencing and annotation.</title>
        <authorList>
            <consortium name="The Broad Institute Genomics Platform"/>
            <consortium name="The Broad Institute Genome Sequencing Center for Infectious Disease"/>
            <person name="Wu L."/>
            <person name="Ma J."/>
        </authorList>
    </citation>
    <scope>NUCLEOTIDE SEQUENCE [LARGE SCALE GENOMIC DNA]</scope>
    <source>
        <strain evidence="4">JCM 11896</strain>
    </source>
</reference>
<dbReference type="InterPro" id="IPR003870">
    <property type="entry name" value="DUF222"/>
</dbReference>
<feature type="region of interest" description="Disordered" evidence="1">
    <location>
        <begin position="247"/>
        <end position="379"/>
    </location>
</feature>
<name>A0ABP4IIP1_9PSEU</name>
<dbReference type="EMBL" id="BAAAJK010000014">
    <property type="protein sequence ID" value="GAA1391673.1"/>
    <property type="molecule type" value="Genomic_DNA"/>
</dbReference>
<feature type="region of interest" description="Disordered" evidence="1">
    <location>
        <begin position="42"/>
        <end position="63"/>
    </location>
</feature>
<organism evidence="3 4">
    <name type="scientific">Pseudonocardia kongjuensis</name>
    <dbReference type="NCBI Taxonomy" id="102227"/>
    <lineage>
        <taxon>Bacteria</taxon>
        <taxon>Bacillati</taxon>
        <taxon>Actinomycetota</taxon>
        <taxon>Actinomycetes</taxon>
        <taxon>Pseudonocardiales</taxon>
        <taxon>Pseudonocardiaceae</taxon>
        <taxon>Pseudonocardia</taxon>
    </lineage>
</organism>
<dbReference type="Pfam" id="PF02720">
    <property type="entry name" value="DUF222"/>
    <property type="match status" value="1"/>
</dbReference>
<dbReference type="RefSeq" id="WP_344023646.1">
    <property type="nucleotide sequence ID" value="NZ_BAAAJK010000014.1"/>
</dbReference>
<protein>
    <recommendedName>
        <fullName evidence="2">DUF222 domain-containing protein</fullName>
    </recommendedName>
</protein>
<dbReference type="InterPro" id="IPR003615">
    <property type="entry name" value="HNH_nuc"/>
</dbReference>
<accession>A0ABP4IIP1</accession>
<dbReference type="Proteomes" id="UP001501414">
    <property type="component" value="Unassembled WGS sequence"/>
</dbReference>